<dbReference type="InterPro" id="IPR014030">
    <property type="entry name" value="Ketoacyl_synth_N"/>
</dbReference>
<dbReference type="AlphaFoldDB" id="E9DQX5"/>
<dbReference type="GeneID" id="19244455"/>
<dbReference type="EMBL" id="GL698470">
    <property type="protein sequence ID" value="EFY93653.1"/>
    <property type="molecule type" value="Genomic_DNA"/>
</dbReference>
<dbReference type="KEGG" id="maw:19244455"/>
<proteinExistence type="inferred from homology"/>
<dbReference type="PANTHER" id="PTHR43775:SF37">
    <property type="entry name" value="SI:DKEY-61P9.11"/>
    <property type="match status" value="1"/>
</dbReference>
<organism evidence="7">
    <name type="scientific">Metarhizium acridum (strain CQMa 102)</name>
    <dbReference type="NCBI Taxonomy" id="655827"/>
    <lineage>
        <taxon>Eukaryota</taxon>
        <taxon>Fungi</taxon>
        <taxon>Dikarya</taxon>
        <taxon>Ascomycota</taxon>
        <taxon>Pezizomycotina</taxon>
        <taxon>Sordariomycetes</taxon>
        <taxon>Hypocreomycetidae</taxon>
        <taxon>Hypocreales</taxon>
        <taxon>Clavicipitaceae</taxon>
        <taxon>Metarhizium</taxon>
    </lineage>
</organism>
<keyword evidence="1" id="KW-0596">Phosphopantetheine</keyword>
<feature type="chain" id="PRO_5003235056" evidence="4">
    <location>
        <begin position="25"/>
        <end position="139"/>
    </location>
</feature>
<dbReference type="STRING" id="655827.E9DQX5"/>
<dbReference type="Pfam" id="PF02801">
    <property type="entry name" value="Ketoacyl-synt_C"/>
    <property type="match status" value="1"/>
</dbReference>
<feature type="domain" description="Ketosynthase family 3 (KS3)" evidence="5">
    <location>
        <begin position="1"/>
        <end position="139"/>
    </location>
</feature>
<evidence type="ECO:0000256" key="2">
    <source>
        <dbReference type="ARBA" id="ARBA00022553"/>
    </source>
</evidence>
<reference evidence="6 7" key="1">
    <citation type="journal article" date="2011" name="PLoS Genet.">
        <title>Genome sequencing and comparative transcriptomics of the model entomopathogenic fungi Metarhizium anisopliae and M. acridum.</title>
        <authorList>
            <person name="Gao Q."/>
            <person name="Jin K."/>
            <person name="Ying S.H."/>
            <person name="Zhang Y."/>
            <person name="Xiao G."/>
            <person name="Shang Y."/>
            <person name="Duan Z."/>
            <person name="Hu X."/>
            <person name="Xie X.Q."/>
            <person name="Zhou G."/>
            <person name="Peng G."/>
            <person name="Luo Z."/>
            <person name="Huang W."/>
            <person name="Wang B."/>
            <person name="Fang W."/>
            <person name="Wang S."/>
            <person name="Zhong Y."/>
            <person name="Ma L.J."/>
            <person name="St Leger R.J."/>
            <person name="Zhao G.P."/>
            <person name="Pei Y."/>
            <person name="Feng M.G."/>
            <person name="Xia Y."/>
            <person name="Wang C."/>
        </authorList>
    </citation>
    <scope>NUCLEOTIDE SEQUENCE [LARGE SCALE GENOMIC DNA]</scope>
    <source>
        <strain evidence="6 7">CQMa 102</strain>
    </source>
</reference>
<dbReference type="GO" id="GO:0004312">
    <property type="term" value="F:fatty acid synthase activity"/>
    <property type="evidence" value="ECO:0007669"/>
    <property type="project" value="TreeGrafter"/>
</dbReference>
<dbReference type="Pfam" id="PF00109">
    <property type="entry name" value="ketoacyl-synt"/>
    <property type="match status" value="1"/>
</dbReference>
<dbReference type="PANTHER" id="PTHR43775">
    <property type="entry name" value="FATTY ACID SYNTHASE"/>
    <property type="match status" value="1"/>
</dbReference>
<dbReference type="InParanoid" id="E9DQX5"/>
<evidence type="ECO:0000256" key="3">
    <source>
        <dbReference type="RuleBase" id="RU003694"/>
    </source>
</evidence>
<accession>E9DQX5</accession>
<dbReference type="Gene3D" id="3.40.47.10">
    <property type="match status" value="1"/>
</dbReference>
<name>E9DQX5_METAQ</name>
<feature type="signal peptide" evidence="4">
    <location>
        <begin position="1"/>
        <end position="24"/>
    </location>
</feature>
<keyword evidence="2" id="KW-0597">Phosphoprotein</keyword>
<dbReference type="SUPFAM" id="SSF53901">
    <property type="entry name" value="Thiolase-like"/>
    <property type="match status" value="1"/>
</dbReference>
<keyword evidence="7" id="KW-1185">Reference proteome</keyword>
<gene>
    <name evidence="6" type="ORF">MAC_00144</name>
</gene>
<dbReference type="InterPro" id="IPR014031">
    <property type="entry name" value="Ketoacyl_synth_C"/>
</dbReference>
<dbReference type="RefSeq" id="XP_007806484.1">
    <property type="nucleotide sequence ID" value="XM_007808293.1"/>
</dbReference>
<protein>
    <submittedName>
        <fullName evidence="6">Polyketide synthase, putative</fullName>
    </submittedName>
</protein>
<dbReference type="GO" id="GO:0006633">
    <property type="term" value="P:fatty acid biosynthetic process"/>
    <property type="evidence" value="ECO:0007669"/>
    <property type="project" value="TreeGrafter"/>
</dbReference>
<dbReference type="Proteomes" id="UP000002499">
    <property type="component" value="Unassembled WGS sequence"/>
</dbReference>
<dbReference type="OrthoDB" id="329835at2759"/>
<evidence type="ECO:0000313" key="7">
    <source>
        <dbReference type="Proteomes" id="UP000002499"/>
    </source>
</evidence>
<keyword evidence="3" id="KW-0808">Transferase</keyword>
<dbReference type="InterPro" id="IPR050091">
    <property type="entry name" value="PKS_NRPS_Biosynth_Enz"/>
</dbReference>
<dbReference type="InterPro" id="IPR016039">
    <property type="entry name" value="Thiolase-like"/>
</dbReference>
<comment type="similarity">
    <text evidence="3">Belongs to the thiolase-like superfamily. Beta-ketoacyl-ACP synthases family.</text>
</comment>
<dbReference type="InterPro" id="IPR020841">
    <property type="entry name" value="PKS_Beta-ketoAc_synthase_dom"/>
</dbReference>
<evidence type="ECO:0000259" key="5">
    <source>
        <dbReference type="PROSITE" id="PS52004"/>
    </source>
</evidence>
<evidence type="ECO:0000313" key="6">
    <source>
        <dbReference type="EMBL" id="EFY93653.1"/>
    </source>
</evidence>
<dbReference type="PROSITE" id="PS52004">
    <property type="entry name" value="KS3_2"/>
    <property type="match status" value="1"/>
</dbReference>
<evidence type="ECO:0000256" key="4">
    <source>
        <dbReference type="SAM" id="SignalP"/>
    </source>
</evidence>
<keyword evidence="4" id="KW-0732">Signal</keyword>
<dbReference type="HOGENOM" id="CLU_1845566_0_0_1"/>
<dbReference type="GO" id="GO:0044550">
    <property type="term" value="P:secondary metabolite biosynthetic process"/>
    <property type="evidence" value="ECO:0007669"/>
    <property type="project" value="TreeGrafter"/>
</dbReference>
<sequence length="139" mass="15584">MALAGGGSLLALLRVNPWWFLIHAWRYQTFHDNADGYVCGEEVGVVVLKRLEGALDERENILGVVRGSGRNYGGDASSMMHPSENSRQQLYRNVLEQRDVDADSISYVETHRIGPQAGGFTRKHLHRSEAQIIHSLLEL</sequence>
<dbReference type="OMA" id="ECHAVGQ"/>
<evidence type="ECO:0000256" key="1">
    <source>
        <dbReference type="ARBA" id="ARBA00022450"/>
    </source>
</evidence>